<reference evidence="1" key="1">
    <citation type="submission" date="2020-07" db="EMBL/GenBank/DDBJ databases">
        <authorList>
            <person name="Tarantini F.S."/>
            <person name="Hong K.W."/>
            <person name="Chan K.G."/>
        </authorList>
    </citation>
    <scope>NUCLEOTIDE SEQUENCE</scope>
    <source>
        <strain evidence="1">32-07</strain>
    </source>
</reference>
<sequence>MHIRRTSAHTVWDNAIPPVAALVPGAEITVDTGDASGGQLGPGSGTAEVAALDFDRVNPVTGPFLVEGARPGDALEVEILDMTVGGWGWTACIPGFGLLAEDFPDPHLRISTIAGGAAEPLPGLRVPVVPMIGTIGVAPPEPGAHSIVPPRRWGGNMDIRHIGPGARLVLPVGVDGALLSLGDAHAAMGDGEVCGTGVETEASVRLRVGLRPGAAPPAPVVETDPRTHRAGAALATTGIGPDLLGAARDATRHLVDEVSARTGLAPVDAYLLASIAADLKISEVVDVPNWVVSAHLELSLLG</sequence>
<dbReference type="Pfam" id="PF03069">
    <property type="entry name" value="FmdA_AmdA"/>
    <property type="match status" value="2"/>
</dbReference>
<evidence type="ECO:0000313" key="2">
    <source>
        <dbReference type="Proteomes" id="UP001049518"/>
    </source>
</evidence>
<accession>A0ABX8QNL3</accession>
<dbReference type="PANTHER" id="PTHR31891:SF1">
    <property type="entry name" value="FORMAMIDASE C869.04-RELATED"/>
    <property type="match status" value="1"/>
</dbReference>
<dbReference type="PANTHER" id="PTHR31891">
    <property type="entry name" value="FORMAMIDASE C869.04-RELATED"/>
    <property type="match status" value="1"/>
</dbReference>
<dbReference type="EMBL" id="CP059572">
    <property type="protein sequence ID" value="QXJ20369.1"/>
    <property type="molecule type" value="Genomic_DNA"/>
</dbReference>
<dbReference type="SUPFAM" id="SSF141130">
    <property type="entry name" value="Acetamidase/Formamidase-like"/>
    <property type="match status" value="1"/>
</dbReference>
<dbReference type="Proteomes" id="UP001049518">
    <property type="component" value="Chromosome"/>
</dbReference>
<organism evidence="1 2">
    <name type="scientific">Actinomadura graeca</name>
    <dbReference type="NCBI Taxonomy" id="2750812"/>
    <lineage>
        <taxon>Bacteria</taxon>
        <taxon>Bacillati</taxon>
        <taxon>Actinomycetota</taxon>
        <taxon>Actinomycetes</taxon>
        <taxon>Streptosporangiales</taxon>
        <taxon>Thermomonosporaceae</taxon>
        <taxon>Actinomadura</taxon>
    </lineage>
</organism>
<protein>
    <submittedName>
        <fullName evidence="1">Acetamidase/formamidase family protein</fullName>
    </submittedName>
</protein>
<name>A0ABX8QNL3_9ACTN</name>
<dbReference type="Gene3D" id="3.10.28.20">
    <property type="entry name" value="Acetamidase/Formamidase-like domains"/>
    <property type="match status" value="1"/>
</dbReference>
<evidence type="ECO:0000313" key="1">
    <source>
        <dbReference type="EMBL" id="QXJ20369.1"/>
    </source>
</evidence>
<dbReference type="RefSeq" id="WP_231333435.1">
    <property type="nucleotide sequence ID" value="NZ_CP059572.1"/>
</dbReference>
<gene>
    <name evidence="1" type="ORF">AGRA3207_001068</name>
</gene>
<proteinExistence type="predicted"/>
<dbReference type="InterPro" id="IPR004304">
    <property type="entry name" value="FmdA_AmdA"/>
</dbReference>
<keyword evidence="2" id="KW-1185">Reference proteome</keyword>
<dbReference type="Gene3D" id="2.60.120.580">
    <property type="entry name" value="Acetamidase/Formamidase-like domains"/>
    <property type="match status" value="2"/>
</dbReference>